<comment type="caution">
    <text evidence="7">The sequence shown here is derived from an EMBL/GenBank/DDBJ whole genome shotgun (WGS) entry which is preliminary data.</text>
</comment>
<dbReference type="SUPFAM" id="SSF55846">
    <property type="entry name" value="N-acetylmuramoyl-L-alanine amidase-like"/>
    <property type="match status" value="1"/>
</dbReference>
<keyword evidence="4" id="KW-0378">Hydrolase</keyword>
<dbReference type="AlphaFoldDB" id="A0A0M9GNN0"/>
<name>A0A0M9GNN0_9HYPH</name>
<dbReference type="InterPro" id="IPR002477">
    <property type="entry name" value="Peptidoglycan-bd-like"/>
</dbReference>
<dbReference type="CDD" id="cd06583">
    <property type="entry name" value="PGRP"/>
    <property type="match status" value="1"/>
</dbReference>
<comment type="similarity">
    <text evidence="2">Belongs to the N-acetylmuramoyl-L-alanine amidase 2 family.</text>
</comment>
<keyword evidence="5" id="KW-0961">Cell wall biogenesis/degradation</keyword>
<feature type="domain" description="N-acetylmuramoyl-L-alanine amidase" evidence="6">
    <location>
        <begin position="18"/>
        <end position="155"/>
    </location>
</feature>
<dbReference type="SMART" id="SM00644">
    <property type="entry name" value="Ami_2"/>
    <property type="match status" value="1"/>
</dbReference>
<dbReference type="GO" id="GO:0019867">
    <property type="term" value="C:outer membrane"/>
    <property type="evidence" value="ECO:0007669"/>
    <property type="project" value="TreeGrafter"/>
</dbReference>
<dbReference type="InterPro" id="IPR051206">
    <property type="entry name" value="NAMLAA_amidase_2"/>
</dbReference>
<evidence type="ECO:0000256" key="1">
    <source>
        <dbReference type="ARBA" id="ARBA00001561"/>
    </source>
</evidence>
<evidence type="ECO:0000259" key="6">
    <source>
        <dbReference type="SMART" id="SM00644"/>
    </source>
</evidence>
<dbReference type="InterPro" id="IPR036365">
    <property type="entry name" value="PGBD-like_sf"/>
</dbReference>
<evidence type="ECO:0000256" key="3">
    <source>
        <dbReference type="ARBA" id="ARBA00011901"/>
    </source>
</evidence>
<dbReference type="OrthoDB" id="9794842at2"/>
<comment type="catalytic activity">
    <reaction evidence="1">
        <text>Hydrolyzes the link between N-acetylmuramoyl residues and L-amino acid residues in certain cell-wall glycopeptides.</text>
        <dbReference type="EC" id="3.5.1.28"/>
    </reaction>
</comment>
<dbReference type="Proteomes" id="UP000038011">
    <property type="component" value="Unassembled WGS sequence"/>
</dbReference>
<protein>
    <recommendedName>
        <fullName evidence="3">N-acetylmuramoyl-L-alanine amidase</fullName>
        <ecNumber evidence="3">3.5.1.28</ecNumber>
    </recommendedName>
</protein>
<dbReference type="EMBL" id="JXMU01000008">
    <property type="protein sequence ID" value="KPB01736.1"/>
    <property type="molecule type" value="Genomic_DNA"/>
</dbReference>
<dbReference type="SUPFAM" id="SSF47090">
    <property type="entry name" value="PGBD-like"/>
    <property type="match status" value="1"/>
</dbReference>
<dbReference type="PANTHER" id="PTHR30417">
    <property type="entry name" value="N-ACETYLMURAMOYL-L-ALANINE AMIDASE AMID"/>
    <property type="match status" value="1"/>
</dbReference>
<dbReference type="Pfam" id="PF01471">
    <property type="entry name" value="PG_binding_1"/>
    <property type="match status" value="1"/>
</dbReference>
<dbReference type="Pfam" id="PF01510">
    <property type="entry name" value="Amidase_2"/>
    <property type="match status" value="1"/>
</dbReference>
<dbReference type="GO" id="GO:0008745">
    <property type="term" value="F:N-acetylmuramoyl-L-alanine amidase activity"/>
    <property type="evidence" value="ECO:0007669"/>
    <property type="project" value="UniProtKB-EC"/>
</dbReference>
<dbReference type="PANTHER" id="PTHR30417:SF1">
    <property type="entry name" value="N-ACETYLMURAMOYL-L-ALANINE AMIDASE AMID"/>
    <property type="match status" value="1"/>
</dbReference>
<dbReference type="GO" id="GO:0009253">
    <property type="term" value="P:peptidoglycan catabolic process"/>
    <property type="evidence" value="ECO:0007669"/>
    <property type="project" value="InterPro"/>
</dbReference>
<dbReference type="Gene3D" id="3.40.80.10">
    <property type="entry name" value="Peptidoglycan recognition protein-like"/>
    <property type="match status" value="1"/>
</dbReference>
<dbReference type="InterPro" id="IPR036505">
    <property type="entry name" value="Amidase/PGRP_sf"/>
</dbReference>
<organism evidence="7 8">
    <name type="scientific">Ahrensia marina</name>
    <dbReference type="NCBI Taxonomy" id="1514904"/>
    <lineage>
        <taxon>Bacteria</taxon>
        <taxon>Pseudomonadati</taxon>
        <taxon>Pseudomonadota</taxon>
        <taxon>Alphaproteobacteria</taxon>
        <taxon>Hyphomicrobiales</taxon>
        <taxon>Ahrensiaceae</taxon>
        <taxon>Ahrensia</taxon>
    </lineage>
</organism>
<gene>
    <name evidence="7" type="ORF">SU32_06540</name>
</gene>
<evidence type="ECO:0000256" key="2">
    <source>
        <dbReference type="ARBA" id="ARBA00007553"/>
    </source>
</evidence>
<dbReference type="InterPro" id="IPR036366">
    <property type="entry name" value="PGBDSf"/>
</dbReference>
<accession>A0A0M9GNN0</accession>
<evidence type="ECO:0000256" key="4">
    <source>
        <dbReference type="ARBA" id="ARBA00022801"/>
    </source>
</evidence>
<evidence type="ECO:0000313" key="8">
    <source>
        <dbReference type="Proteomes" id="UP000038011"/>
    </source>
</evidence>
<dbReference type="InterPro" id="IPR002502">
    <property type="entry name" value="Amidase_domain"/>
</dbReference>
<sequence length="252" mass="27907">MSLEKFAPDFEGAEICPSPNFGPRKDDRAIDMLLLHYTGMDSGEGAQDWLCNEESQVSSHYIVHEDGRVVQMVRETDRAWHAGNSFWKGEEDTNSRSIGVEIVNGGHPASLPDYPESQMAAVVRLCQSILSRHSIPAAHVLAHSDVAPVRKLDPGENFDWKLLAQAGVGHWTEPTAISGGRYFSEGDTGQPIEALQAMFRLYGYRIEVDGVFDAQTKGVVEAFQRHFRPQRVDGVADMSTIDTLHRLLSAVT</sequence>
<dbReference type="STRING" id="1514904.SU32_06540"/>
<keyword evidence="8" id="KW-1185">Reference proteome</keyword>
<evidence type="ECO:0000256" key="5">
    <source>
        <dbReference type="ARBA" id="ARBA00023316"/>
    </source>
</evidence>
<dbReference type="EC" id="3.5.1.28" evidence="3"/>
<dbReference type="GO" id="GO:0009254">
    <property type="term" value="P:peptidoglycan turnover"/>
    <property type="evidence" value="ECO:0007669"/>
    <property type="project" value="TreeGrafter"/>
</dbReference>
<reference evidence="7 8" key="1">
    <citation type="submission" date="2015-01" db="EMBL/GenBank/DDBJ databases">
        <title>Ahrensia donghaiensis sp. nov., a novel dimethylsulphoniopropionate-cleavage bacterium isolated from seawater and emended descriptions of the genus Ahrensia and Ahrensia kielensis.</title>
        <authorList>
            <person name="Liu J."/>
        </authorList>
    </citation>
    <scope>NUCLEOTIDE SEQUENCE [LARGE SCALE GENOMIC DNA]</scope>
    <source>
        <strain evidence="7 8">LZD062</strain>
    </source>
</reference>
<dbReference type="PATRIC" id="fig|1514904.3.peg.3341"/>
<proteinExistence type="inferred from homology"/>
<evidence type="ECO:0000313" key="7">
    <source>
        <dbReference type="EMBL" id="KPB01736.1"/>
    </source>
</evidence>
<dbReference type="GO" id="GO:0071555">
    <property type="term" value="P:cell wall organization"/>
    <property type="evidence" value="ECO:0007669"/>
    <property type="project" value="UniProtKB-KW"/>
</dbReference>
<dbReference type="Gene3D" id="1.10.101.10">
    <property type="entry name" value="PGBD-like superfamily/PGBD"/>
    <property type="match status" value="1"/>
</dbReference>
<dbReference type="RefSeq" id="WP_053998557.1">
    <property type="nucleotide sequence ID" value="NZ_JXMU01000008.1"/>
</dbReference>